<proteinExistence type="predicted"/>
<sequence length="255" mass="29547">MSTQIDRLKNTIAPLREALVQHPINSFIQSPAELEVFMQHHVFAVWDFMSLVKKLQQEFTCVELPWNPKGPAEVRYLINEIVLGEESDVDQNGVYISHFELYLRAMEELSFMPSPFLQELRTYASLDELLLAIPKASIPDSVKQFLSFTFSAIQNRTPEEVAAIFTFGREDIIPEMFQVIVDQLKRDAPEKVETLVYYLERHIEVDGGHHSELAYRMMDYLCGDEEEKWARATQAAVESLQVRLKLWDGIVKHKE</sequence>
<comment type="caution">
    <text evidence="1">The sequence shown here is derived from an EMBL/GenBank/DDBJ whole genome shotgun (WGS) entry which is preliminary data.</text>
</comment>
<dbReference type="Pfam" id="PF11251">
    <property type="entry name" value="DUF3050"/>
    <property type="match status" value="1"/>
</dbReference>
<evidence type="ECO:0000313" key="2">
    <source>
        <dbReference type="Proteomes" id="UP001623559"/>
    </source>
</evidence>
<protein>
    <submittedName>
        <fullName evidence="1">DUF3050 domain-containing protein</fullName>
    </submittedName>
</protein>
<gene>
    <name evidence="1" type="ORF">V7S74_01995</name>
</gene>
<dbReference type="Gene3D" id="1.20.910.10">
    <property type="entry name" value="Heme oxygenase-like"/>
    <property type="match status" value="1"/>
</dbReference>
<organism evidence="1 2">
    <name type="scientific">Aquirufa novilacunae</name>
    <dbReference type="NCBI Taxonomy" id="3139305"/>
    <lineage>
        <taxon>Bacteria</taxon>
        <taxon>Pseudomonadati</taxon>
        <taxon>Bacteroidota</taxon>
        <taxon>Cytophagia</taxon>
        <taxon>Cytophagales</taxon>
        <taxon>Flectobacillaceae</taxon>
        <taxon>Aquirufa</taxon>
    </lineage>
</organism>
<dbReference type="EMBL" id="JBEWZG010000001">
    <property type="protein sequence ID" value="MFL0205502.1"/>
    <property type="molecule type" value="Genomic_DNA"/>
</dbReference>
<reference evidence="1 2" key="1">
    <citation type="submission" date="2024-07" db="EMBL/GenBank/DDBJ databases">
        <authorList>
            <person name="Pitt A."/>
            <person name="Hahn M.W."/>
        </authorList>
    </citation>
    <scope>NUCLEOTIDE SEQUENCE [LARGE SCALE GENOMIC DNA]</scope>
    <source>
        <strain evidence="1 2">2-AUSEE-184A6</strain>
    </source>
</reference>
<dbReference type="RefSeq" id="WP_406777097.1">
    <property type="nucleotide sequence ID" value="NZ_JBEWZG010000001.1"/>
</dbReference>
<evidence type="ECO:0000313" key="1">
    <source>
        <dbReference type="EMBL" id="MFL0205502.1"/>
    </source>
</evidence>
<accession>A0ABW8SUF9</accession>
<name>A0ABW8SUF9_9BACT</name>
<dbReference type="InterPro" id="IPR024423">
    <property type="entry name" value="DUF3050"/>
</dbReference>
<dbReference type="Proteomes" id="UP001623559">
    <property type="component" value="Unassembled WGS sequence"/>
</dbReference>
<dbReference type="SUPFAM" id="SSF48613">
    <property type="entry name" value="Heme oxygenase-like"/>
    <property type="match status" value="1"/>
</dbReference>
<dbReference type="InterPro" id="IPR016084">
    <property type="entry name" value="Haem_Oase-like_multi-hlx"/>
</dbReference>